<accession>A0A2G9TMC7</accession>
<dbReference type="EMBL" id="KZ360490">
    <property type="protein sequence ID" value="PIO58632.1"/>
    <property type="molecule type" value="Genomic_DNA"/>
</dbReference>
<evidence type="ECO:0000313" key="1">
    <source>
        <dbReference type="EMBL" id="PIO58632.1"/>
    </source>
</evidence>
<gene>
    <name evidence="1" type="ORF">TELCIR_19928</name>
</gene>
<dbReference type="AlphaFoldDB" id="A0A2G9TMC7"/>
<proteinExistence type="predicted"/>
<evidence type="ECO:0000313" key="2">
    <source>
        <dbReference type="Proteomes" id="UP000230423"/>
    </source>
</evidence>
<dbReference type="Proteomes" id="UP000230423">
    <property type="component" value="Unassembled WGS sequence"/>
</dbReference>
<reference evidence="1 2" key="1">
    <citation type="submission" date="2015-09" db="EMBL/GenBank/DDBJ databases">
        <title>Draft genome of the parasitic nematode Teladorsagia circumcincta isolate WARC Sus (inbred).</title>
        <authorList>
            <person name="Mitreva M."/>
        </authorList>
    </citation>
    <scope>NUCLEOTIDE SEQUENCE [LARGE SCALE GENOMIC DNA]</scope>
    <source>
        <strain evidence="1 2">S</strain>
    </source>
</reference>
<organism evidence="1 2">
    <name type="scientific">Teladorsagia circumcincta</name>
    <name type="common">Brown stomach worm</name>
    <name type="synonym">Ostertagia circumcincta</name>
    <dbReference type="NCBI Taxonomy" id="45464"/>
    <lineage>
        <taxon>Eukaryota</taxon>
        <taxon>Metazoa</taxon>
        <taxon>Ecdysozoa</taxon>
        <taxon>Nematoda</taxon>
        <taxon>Chromadorea</taxon>
        <taxon>Rhabditida</taxon>
        <taxon>Rhabditina</taxon>
        <taxon>Rhabditomorpha</taxon>
        <taxon>Strongyloidea</taxon>
        <taxon>Trichostrongylidae</taxon>
        <taxon>Teladorsagia</taxon>
    </lineage>
</organism>
<protein>
    <submittedName>
        <fullName evidence="1">Uncharacterized protein</fullName>
    </submittedName>
</protein>
<name>A0A2G9TMC7_TELCI</name>
<sequence>MKYLAWLMTPLCIGGAIYRYEIVECILYTGF</sequence>
<dbReference type="OrthoDB" id="378564at2759"/>
<keyword evidence="2" id="KW-1185">Reference proteome</keyword>